<organism evidence="4 5">
    <name type="scientific">Capsella rubella</name>
    <dbReference type="NCBI Taxonomy" id="81985"/>
    <lineage>
        <taxon>Eukaryota</taxon>
        <taxon>Viridiplantae</taxon>
        <taxon>Streptophyta</taxon>
        <taxon>Embryophyta</taxon>
        <taxon>Tracheophyta</taxon>
        <taxon>Spermatophyta</taxon>
        <taxon>Magnoliopsida</taxon>
        <taxon>eudicotyledons</taxon>
        <taxon>Gunneridae</taxon>
        <taxon>Pentapetalae</taxon>
        <taxon>rosids</taxon>
        <taxon>malvids</taxon>
        <taxon>Brassicales</taxon>
        <taxon>Brassicaceae</taxon>
        <taxon>Camelineae</taxon>
        <taxon>Capsella</taxon>
    </lineage>
</organism>
<evidence type="ECO:0000313" key="4">
    <source>
        <dbReference type="EMBL" id="EOA38343.1"/>
    </source>
</evidence>
<evidence type="ECO:0000259" key="3">
    <source>
        <dbReference type="Pfam" id="PF14364"/>
    </source>
</evidence>
<dbReference type="PANTHER" id="PTHR33098">
    <property type="entry name" value="COTTON FIBER (DUF761)"/>
    <property type="match status" value="1"/>
</dbReference>
<keyword evidence="2" id="KW-0812">Transmembrane</keyword>
<evidence type="ECO:0000313" key="5">
    <source>
        <dbReference type="Proteomes" id="UP000029121"/>
    </source>
</evidence>
<dbReference type="PANTHER" id="PTHR33098:SF52">
    <property type="entry name" value="T28P6.11 PROTEIN-RELATED"/>
    <property type="match status" value="1"/>
</dbReference>
<dbReference type="AlphaFoldDB" id="R0IMN1"/>
<dbReference type="EMBL" id="KB870805">
    <property type="protein sequence ID" value="EOA38343.1"/>
    <property type="molecule type" value="Genomic_DNA"/>
</dbReference>
<feature type="domain" description="DUF4408" evidence="3">
    <location>
        <begin position="40"/>
        <end position="72"/>
    </location>
</feature>
<evidence type="ECO:0000256" key="2">
    <source>
        <dbReference type="SAM" id="Phobius"/>
    </source>
</evidence>
<proteinExistence type="predicted"/>
<dbReference type="InterPro" id="IPR025520">
    <property type="entry name" value="DUF4408"/>
</dbReference>
<protein>
    <recommendedName>
        <fullName evidence="3">DUF4408 domain-containing protein</fullName>
    </recommendedName>
</protein>
<feature type="region of interest" description="Disordered" evidence="1">
    <location>
        <begin position="155"/>
        <end position="179"/>
    </location>
</feature>
<dbReference type="Proteomes" id="UP000029121">
    <property type="component" value="Unassembled WGS sequence"/>
</dbReference>
<dbReference type="KEGG" id="crb:17899245"/>
<keyword evidence="2" id="KW-1133">Transmembrane helix</keyword>
<dbReference type="eggNOG" id="ENOG502QU3V">
    <property type="taxonomic scope" value="Eukaryota"/>
</dbReference>
<feature type="transmembrane region" description="Helical" evidence="2">
    <location>
        <begin position="53"/>
        <end position="70"/>
    </location>
</feature>
<name>R0IMN1_9BRAS</name>
<gene>
    <name evidence="4" type="ORF">CARUB_v10009857mg</name>
</gene>
<sequence length="303" mass="34060">MVSSMISIKAALISTGIAALSLFLKYSVPIGVDFSVSRFPIIWSSFLSWLKPPYLFVVANVIIAIIVAFSKYHQSIEDQEESEDDDNEILQCGEYKSRVEPIVVTQAPLEMKDVNLDTNSDFAAEVVYEEEISSGLINGEDELKSELNHVPSTIEESENLTPAEARSGHRKPVKTISKGGNNKKKALRVVKPKRHEKIDDTWKMVTEVGKATTLTSGFRRSETFVLGAGGDVKPVLRKAETFKDVTNNHRQSSTTMTVKMKKKKKKKEIKMMSPSRDELNRRVEAFIKKCKEESLRSEKEFVA</sequence>
<evidence type="ECO:0000256" key="1">
    <source>
        <dbReference type="SAM" id="MobiDB-lite"/>
    </source>
</evidence>
<keyword evidence="2" id="KW-0472">Membrane</keyword>
<keyword evidence="5" id="KW-1185">Reference proteome</keyword>
<accession>R0IMN1</accession>
<dbReference type="OrthoDB" id="1093519at2759"/>
<dbReference type="Pfam" id="PF14364">
    <property type="entry name" value="DUF4408"/>
    <property type="match status" value="1"/>
</dbReference>
<reference evidence="5" key="1">
    <citation type="journal article" date="2013" name="Nat. Genet.">
        <title>The Capsella rubella genome and the genomic consequences of rapid mating system evolution.</title>
        <authorList>
            <person name="Slotte T."/>
            <person name="Hazzouri K.M."/>
            <person name="Agren J.A."/>
            <person name="Koenig D."/>
            <person name="Maumus F."/>
            <person name="Guo Y.L."/>
            <person name="Steige K."/>
            <person name="Platts A.E."/>
            <person name="Escobar J.S."/>
            <person name="Newman L.K."/>
            <person name="Wang W."/>
            <person name="Mandakova T."/>
            <person name="Vello E."/>
            <person name="Smith L.M."/>
            <person name="Henz S.R."/>
            <person name="Steffen J."/>
            <person name="Takuno S."/>
            <person name="Brandvain Y."/>
            <person name="Coop G."/>
            <person name="Andolfatto P."/>
            <person name="Hu T.T."/>
            <person name="Blanchette M."/>
            <person name="Clark R.M."/>
            <person name="Quesneville H."/>
            <person name="Nordborg M."/>
            <person name="Gaut B.S."/>
            <person name="Lysak M.A."/>
            <person name="Jenkins J."/>
            <person name="Grimwood J."/>
            <person name="Chapman J."/>
            <person name="Prochnik S."/>
            <person name="Shu S."/>
            <person name="Rokhsar D."/>
            <person name="Schmutz J."/>
            <person name="Weigel D."/>
            <person name="Wright S.I."/>
        </authorList>
    </citation>
    <scope>NUCLEOTIDE SEQUENCE [LARGE SCALE GENOMIC DNA]</scope>
    <source>
        <strain evidence="5">cv. Monte Gargano</strain>
    </source>
</reference>
<dbReference type="STRING" id="81985.R0IMN1"/>